<dbReference type="Gene3D" id="1.10.10.10">
    <property type="entry name" value="Winged helix-like DNA-binding domain superfamily/Winged helix DNA-binding domain"/>
    <property type="match status" value="1"/>
</dbReference>
<gene>
    <name evidence="2" type="ORF">S12H4_09950</name>
</gene>
<evidence type="ECO:0000313" key="2">
    <source>
        <dbReference type="EMBL" id="GAI60319.1"/>
    </source>
</evidence>
<dbReference type="AlphaFoldDB" id="X1RXR5"/>
<evidence type="ECO:0000256" key="1">
    <source>
        <dbReference type="SAM" id="MobiDB-lite"/>
    </source>
</evidence>
<feature type="non-terminal residue" evidence="2">
    <location>
        <position position="139"/>
    </location>
</feature>
<organism evidence="2">
    <name type="scientific">marine sediment metagenome</name>
    <dbReference type="NCBI Taxonomy" id="412755"/>
    <lineage>
        <taxon>unclassified sequences</taxon>
        <taxon>metagenomes</taxon>
        <taxon>ecological metagenomes</taxon>
    </lineage>
</organism>
<comment type="caution">
    <text evidence="2">The sequence shown here is derived from an EMBL/GenBank/DDBJ whole genome shotgun (WGS) entry which is preliminary data.</text>
</comment>
<sequence>MTTTTTEKMAQRKAPTPTYSNTTTYDKGVLLERLTYGVPSERRIITKGIIIKRFDRIRDCLVMLGFTRAKRDVILQLVRLYAYYGKVYPKAEQVAEDGYVSKRTFWRTIANMEQDGLIQRDNRYLNHLQISNARANSGL</sequence>
<proteinExistence type="predicted"/>
<reference evidence="2" key="1">
    <citation type="journal article" date="2014" name="Front. Microbiol.">
        <title>High frequency of phylogenetically diverse reductive dehalogenase-homologous genes in deep subseafloor sedimentary metagenomes.</title>
        <authorList>
            <person name="Kawai M."/>
            <person name="Futagami T."/>
            <person name="Toyoda A."/>
            <person name="Takaki Y."/>
            <person name="Nishi S."/>
            <person name="Hori S."/>
            <person name="Arai W."/>
            <person name="Tsubouchi T."/>
            <person name="Morono Y."/>
            <person name="Uchiyama I."/>
            <person name="Ito T."/>
            <person name="Fujiyama A."/>
            <person name="Inagaki F."/>
            <person name="Takami H."/>
        </authorList>
    </citation>
    <scope>NUCLEOTIDE SEQUENCE</scope>
    <source>
        <strain evidence="2">Expedition CK06-06</strain>
    </source>
</reference>
<evidence type="ECO:0008006" key="3">
    <source>
        <dbReference type="Google" id="ProtNLM"/>
    </source>
</evidence>
<protein>
    <recommendedName>
        <fullName evidence="3">Helix-turn-helix domain-containing protein</fullName>
    </recommendedName>
</protein>
<feature type="region of interest" description="Disordered" evidence="1">
    <location>
        <begin position="1"/>
        <end position="20"/>
    </location>
</feature>
<dbReference type="EMBL" id="BARW01004145">
    <property type="protein sequence ID" value="GAI60319.1"/>
    <property type="molecule type" value="Genomic_DNA"/>
</dbReference>
<dbReference type="InterPro" id="IPR036388">
    <property type="entry name" value="WH-like_DNA-bd_sf"/>
</dbReference>
<accession>X1RXR5</accession>
<name>X1RXR5_9ZZZZ</name>